<feature type="binding site" evidence="11">
    <location>
        <position position="16"/>
    </location>
    <ligand>
        <name>Ca(2+)</name>
        <dbReference type="ChEBI" id="CHEBI:29108"/>
        <label>1</label>
    </ligand>
</feature>
<dbReference type="GO" id="GO:0005506">
    <property type="term" value="F:iron ion binding"/>
    <property type="evidence" value="ECO:0007669"/>
    <property type="project" value="InterPro"/>
</dbReference>
<dbReference type="KEGG" id="char:105889668"/>
<dbReference type="Gene3D" id="3.10.450.60">
    <property type="match status" value="1"/>
</dbReference>
<dbReference type="RefSeq" id="XP_012671030.2">
    <property type="nucleotide sequence ID" value="XM_012815576.3"/>
</dbReference>
<dbReference type="InterPro" id="IPR013819">
    <property type="entry name" value="LipOase_C"/>
</dbReference>
<evidence type="ECO:0000256" key="11">
    <source>
        <dbReference type="PIRSR" id="PIRSR601885-2"/>
    </source>
</evidence>
<dbReference type="CDD" id="cd01753">
    <property type="entry name" value="PLAT_LOX"/>
    <property type="match status" value="1"/>
</dbReference>
<evidence type="ECO:0000256" key="8">
    <source>
        <dbReference type="ARBA" id="ARBA00023004"/>
    </source>
</evidence>
<dbReference type="PROSITE" id="PS50095">
    <property type="entry name" value="PLAT"/>
    <property type="match status" value="1"/>
</dbReference>
<evidence type="ECO:0000256" key="5">
    <source>
        <dbReference type="ARBA" id="ARBA00022723"/>
    </source>
</evidence>
<dbReference type="Gene3D" id="2.60.60.20">
    <property type="entry name" value="PLAT/LH2 domain"/>
    <property type="match status" value="1"/>
</dbReference>
<feature type="binding site" evidence="10">
    <location>
        <position position="371"/>
    </location>
    <ligand>
        <name>Fe cation</name>
        <dbReference type="ChEBI" id="CHEBI:24875"/>
        <note>catalytic</note>
    </ligand>
</feature>
<dbReference type="Pfam" id="PF01477">
    <property type="entry name" value="PLAT"/>
    <property type="match status" value="1"/>
</dbReference>
<feature type="domain" description="PLAT" evidence="14">
    <location>
        <begin position="1"/>
        <end position="117"/>
    </location>
</feature>
<dbReference type="FunFam" id="2.60.60.20:FF:000002">
    <property type="entry name" value="Arachidonate 5-lipoxygenase a"/>
    <property type="match status" value="1"/>
</dbReference>
<accession>A0A6P3VGT0</accession>
<dbReference type="CTD" id="239"/>
<evidence type="ECO:0000256" key="3">
    <source>
        <dbReference type="ARBA" id="ARBA00009419"/>
    </source>
</evidence>
<dbReference type="InterPro" id="IPR001024">
    <property type="entry name" value="PLAT/LH2_dom"/>
</dbReference>
<dbReference type="GO" id="GO:0034440">
    <property type="term" value="P:lipid oxidation"/>
    <property type="evidence" value="ECO:0007669"/>
    <property type="project" value="InterPro"/>
</dbReference>
<dbReference type="PRINTS" id="PR00467">
    <property type="entry name" value="MAMLPOXGNASE"/>
</dbReference>
<dbReference type="InterPro" id="IPR000907">
    <property type="entry name" value="LipOase"/>
</dbReference>
<comment type="cofactor">
    <cofactor evidence="10">
        <name>Fe cation</name>
        <dbReference type="ChEBI" id="CHEBI:24875"/>
    </cofactor>
    <text evidence="10">Binds 1 Fe cation per subunit.</text>
</comment>
<dbReference type="InterPro" id="IPR020834">
    <property type="entry name" value="LipOase_CS"/>
</dbReference>
<dbReference type="FunFam" id="1.20.245.10:FF:000001">
    <property type="entry name" value="Arachidonate 5-lipoxygenase a"/>
    <property type="match status" value="1"/>
</dbReference>
<evidence type="ECO:0000259" key="14">
    <source>
        <dbReference type="PROSITE" id="PS50095"/>
    </source>
</evidence>
<comment type="caution">
    <text evidence="13">Lacks conserved residue(s) required for the propagation of feature annotation.</text>
</comment>
<feature type="site" description="Essential for stabilizing binding to COTL1" evidence="12">
    <location>
        <position position="102"/>
    </location>
</feature>
<feature type="binding site" evidence="11">
    <location>
        <position position="38"/>
    </location>
    <ligand>
        <name>Ca(2+)</name>
        <dbReference type="ChEBI" id="CHEBI:29108"/>
        <label>1</label>
    </ligand>
</feature>
<feature type="binding site" evidence="10">
    <location>
        <position position="546"/>
    </location>
    <ligand>
        <name>Fe cation</name>
        <dbReference type="ChEBI" id="CHEBI:24875"/>
        <note>catalytic</note>
    </ligand>
</feature>
<dbReference type="SMART" id="SM00308">
    <property type="entry name" value="LH2"/>
    <property type="match status" value="1"/>
</dbReference>
<keyword evidence="7" id="KW-0560">Oxidoreductase</keyword>
<evidence type="ECO:0000313" key="16">
    <source>
        <dbReference type="Proteomes" id="UP000515152"/>
    </source>
</evidence>
<keyword evidence="16" id="KW-1185">Reference proteome</keyword>
<comment type="subcellular location">
    <subcellularLocation>
        <location evidence="1">Cytoplasm</location>
    </subcellularLocation>
</comment>
<dbReference type="InterPro" id="IPR001885">
    <property type="entry name" value="LipOase_mml"/>
</dbReference>
<comment type="pathway">
    <text evidence="2">Lipid metabolism.</text>
</comment>
<feature type="domain" description="Lipoxygenase" evidence="15">
    <location>
        <begin position="117"/>
        <end position="669"/>
    </location>
</feature>
<feature type="binding site" evidence="11">
    <location>
        <position position="39"/>
    </location>
    <ligand>
        <name>Ca(2+)</name>
        <dbReference type="ChEBI" id="CHEBI:29108"/>
        <label>2</label>
    </ligand>
</feature>
<comment type="similarity">
    <text evidence="3">Belongs to the lipoxygenase family.</text>
</comment>
<dbReference type="Proteomes" id="UP000515152">
    <property type="component" value="Chromosome 18"/>
</dbReference>
<evidence type="ECO:0000256" key="2">
    <source>
        <dbReference type="ARBA" id="ARBA00005189"/>
    </source>
</evidence>
<dbReference type="PRINTS" id="PR00087">
    <property type="entry name" value="LIPOXYGENASE"/>
</dbReference>
<keyword evidence="11" id="KW-0106">Calcium</keyword>
<evidence type="ECO:0000256" key="4">
    <source>
        <dbReference type="ARBA" id="ARBA00022490"/>
    </source>
</evidence>
<dbReference type="PROSITE" id="PS51393">
    <property type="entry name" value="LIPOXYGENASE_3"/>
    <property type="match status" value="1"/>
</dbReference>
<dbReference type="GO" id="GO:0016702">
    <property type="term" value="F:oxidoreductase activity, acting on single donors with incorporation of molecular oxygen, incorporation of two atoms of oxygen"/>
    <property type="evidence" value="ECO:0007669"/>
    <property type="project" value="InterPro"/>
</dbReference>
<evidence type="ECO:0000256" key="13">
    <source>
        <dbReference type="PROSITE-ProRule" id="PRU00152"/>
    </source>
</evidence>
<protein>
    <submittedName>
        <fullName evidence="17">Arachidonate 12-lipoxygenase, 12S-type</fullName>
    </submittedName>
</protein>
<keyword evidence="5 10" id="KW-0479">Metal-binding</keyword>
<dbReference type="InterPro" id="IPR036392">
    <property type="entry name" value="PLAT/LH2_dom_sf"/>
</dbReference>
<evidence type="ECO:0000259" key="15">
    <source>
        <dbReference type="PROSITE" id="PS51393"/>
    </source>
</evidence>
<feature type="binding site" evidence="11">
    <location>
        <position position="77"/>
    </location>
    <ligand>
        <name>Ca(2+)</name>
        <dbReference type="ChEBI" id="CHEBI:29108"/>
        <label>1</label>
    </ligand>
</feature>
<keyword evidence="4" id="KW-0963">Cytoplasm</keyword>
<name>A0A6P3VGT0_CLUHA</name>
<dbReference type="OrthoDB" id="407298at2759"/>
<dbReference type="Gene3D" id="1.20.245.10">
    <property type="entry name" value="Lipoxygenase-1, Domain 5"/>
    <property type="match status" value="1"/>
</dbReference>
<evidence type="ECO:0000256" key="7">
    <source>
        <dbReference type="ARBA" id="ARBA00023002"/>
    </source>
</evidence>
<evidence type="ECO:0000313" key="17">
    <source>
        <dbReference type="RefSeq" id="XP_012671030.2"/>
    </source>
</evidence>
<dbReference type="SUPFAM" id="SSF48484">
    <property type="entry name" value="Lipoxigenase"/>
    <property type="match status" value="1"/>
</dbReference>
<proteinExistence type="inferred from homology"/>
<dbReference type="SUPFAM" id="SSF49723">
    <property type="entry name" value="Lipase/lipooxygenase domain (PLAT/LH2 domain)"/>
    <property type="match status" value="1"/>
</dbReference>
<reference evidence="17" key="1">
    <citation type="submission" date="2025-08" db="UniProtKB">
        <authorList>
            <consortium name="RefSeq"/>
        </authorList>
    </citation>
    <scope>IDENTIFICATION</scope>
</reference>
<feature type="binding site" evidence="10">
    <location>
        <position position="669"/>
    </location>
    <ligand>
        <name>Fe cation</name>
        <dbReference type="ChEBI" id="CHEBI:24875"/>
        <note>catalytic</note>
    </ligand>
</feature>
<dbReference type="PROSITE" id="PS00081">
    <property type="entry name" value="LIPOXYGENASE_2"/>
    <property type="match status" value="1"/>
</dbReference>
<evidence type="ECO:0000256" key="12">
    <source>
        <dbReference type="PIRSR" id="PIRSR601885-3"/>
    </source>
</evidence>
<dbReference type="AlphaFoldDB" id="A0A6P3VGT0"/>
<feature type="binding site" evidence="10">
    <location>
        <position position="366"/>
    </location>
    <ligand>
        <name>Fe cation</name>
        <dbReference type="ChEBI" id="CHEBI:24875"/>
        <note>catalytic</note>
    </ligand>
</feature>
<sequence>MDYKVTMATGTSEYSGTNNYIYVTLVGERGESEKTVLDNPGLDFCRAAVDQYTVRTAASLGQLLLVRLEKQRYFVEDNWFCRYVTVEPPEGGEVLSFPCYRWLVGDVKVELREGRAKRPGEDSLPHLLAHREAELQDRQRTYRWHMWASGIPKCIDAKSEADLPPDVRFDNEKRSDFEGSLHYALLELSLKKLAIKFGKSWSDLDDFKRIFWKLRSPIAEYTMEHWREDWFFGYQFLNGSNPRMIKQIQELPPNFHVSGHMVQAFLKPHTTLEKELKAGNVYLVDYAIMDGIPRNIIRNQQQHIAAPLCLLYEHPEHNLIPIAIQLEQKPRKHTPIFLPNDPPLAWLLAKIWVRHAEFQIFQVLSHLLRTHLVVEVFCVATMRHLPAVHPLFKLLTPHLRYTLEINCRGRTQLISADGIFKRVVSTGGEGLLVLAQREYKVLTYRSLQPPWDFEDRGVTKLRRYFYRDHSLMLWDTIQNYVTGMIALYYPNDSDVMEDAEVQAWIKDVTEEGFADVPHFGLSSELRSKKELVTLLSVIIFTSTAQHAATNNGQFDWCAWVPNTPCTMRSPPPEDKDSVTMGLIMDTLPDISQSCVEMAITWHLGRAQPDAIPLGQYVEEYFTEPRAKELIHTFQKDLKIIEEKILEDNQGVELPYLYLCPTHIENSITI</sequence>
<evidence type="ECO:0000256" key="10">
    <source>
        <dbReference type="PIRSR" id="PIRSR601885-1"/>
    </source>
</evidence>
<organism evidence="16 17">
    <name type="scientific">Clupea harengus</name>
    <name type="common">Atlantic herring</name>
    <dbReference type="NCBI Taxonomy" id="7950"/>
    <lineage>
        <taxon>Eukaryota</taxon>
        <taxon>Metazoa</taxon>
        <taxon>Chordata</taxon>
        <taxon>Craniata</taxon>
        <taxon>Vertebrata</taxon>
        <taxon>Euteleostomi</taxon>
        <taxon>Actinopterygii</taxon>
        <taxon>Neopterygii</taxon>
        <taxon>Teleostei</taxon>
        <taxon>Clupei</taxon>
        <taxon>Clupeiformes</taxon>
        <taxon>Clupeoidei</taxon>
        <taxon>Clupeidae</taxon>
        <taxon>Clupea</taxon>
    </lineage>
</organism>
<evidence type="ECO:0000256" key="6">
    <source>
        <dbReference type="ARBA" id="ARBA00022964"/>
    </source>
</evidence>
<keyword evidence="9" id="KW-0443">Lipid metabolism</keyword>
<keyword evidence="8 10" id="KW-0408">Iron</keyword>
<dbReference type="Pfam" id="PF00305">
    <property type="entry name" value="Lipoxygenase"/>
    <property type="match status" value="1"/>
</dbReference>
<dbReference type="PANTHER" id="PTHR11771">
    <property type="entry name" value="LIPOXYGENASE"/>
    <property type="match status" value="1"/>
</dbReference>
<dbReference type="GO" id="GO:0005737">
    <property type="term" value="C:cytoplasm"/>
    <property type="evidence" value="ECO:0007669"/>
    <property type="project" value="UniProtKB-SubCell"/>
</dbReference>
<dbReference type="InterPro" id="IPR036226">
    <property type="entry name" value="LipOase_C_sf"/>
</dbReference>
<keyword evidence="6" id="KW-0223">Dioxygenase</keyword>
<evidence type="ECO:0000256" key="9">
    <source>
        <dbReference type="ARBA" id="ARBA00023098"/>
    </source>
</evidence>
<gene>
    <name evidence="17" type="primary">alox12</name>
</gene>
<evidence type="ECO:0000256" key="1">
    <source>
        <dbReference type="ARBA" id="ARBA00004496"/>
    </source>
</evidence>
<dbReference type="GeneID" id="105889668"/>
<dbReference type="InterPro" id="IPR042062">
    <property type="entry name" value="PLAT_LOX_verte"/>
</dbReference>